<dbReference type="EMBL" id="JAYKXN010000001">
    <property type="protein sequence ID" value="KAK7319565.1"/>
    <property type="molecule type" value="Genomic_DNA"/>
</dbReference>
<gene>
    <name evidence="1" type="ORF">RJT34_04287</name>
</gene>
<name>A0AAN9Q0G5_CLITE</name>
<proteinExistence type="predicted"/>
<protein>
    <submittedName>
        <fullName evidence="1">Uncharacterized protein</fullName>
    </submittedName>
</protein>
<keyword evidence="2" id="KW-1185">Reference proteome</keyword>
<evidence type="ECO:0000313" key="1">
    <source>
        <dbReference type="EMBL" id="KAK7319565.1"/>
    </source>
</evidence>
<dbReference type="AlphaFoldDB" id="A0AAN9Q0G5"/>
<dbReference type="Proteomes" id="UP001359559">
    <property type="component" value="Unassembled WGS sequence"/>
</dbReference>
<accession>A0AAN9Q0G5</accession>
<organism evidence="1 2">
    <name type="scientific">Clitoria ternatea</name>
    <name type="common">Butterfly pea</name>
    <dbReference type="NCBI Taxonomy" id="43366"/>
    <lineage>
        <taxon>Eukaryota</taxon>
        <taxon>Viridiplantae</taxon>
        <taxon>Streptophyta</taxon>
        <taxon>Embryophyta</taxon>
        <taxon>Tracheophyta</taxon>
        <taxon>Spermatophyta</taxon>
        <taxon>Magnoliopsida</taxon>
        <taxon>eudicotyledons</taxon>
        <taxon>Gunneridae</taxon>
        <taxon>Pentapetalae</taxon>
        <taxon>rosids</taxon>
        <taxon>fabids</taxon>
        <taxon>Fabales</taxon>
        <taxon>Fabaceae</taxon>
        <taxon>Papilionoideae</taxon>
        <taxon>50 kb inversion clade</taxon>
        <taxon>NPAAA clade</taxon>
        <taxon>indigoferoid/millettioid clade</taxon>
        <taxon>Phaseoleae</taxon>
        <taxon>Clitoria</taxon>
    </lineage>
</organism>
<comment type="caution">
    <text evidence="1">The sequence shown here is derived from an EMBL/GenBank/DDBJ whole genome shotgun (WGS) entry which is preliminary data.</text>
</comment>
<reference evidence="1 2" key="1">
    <citation type="submission" date="2024-01" db="EMBL/GenBank/DDBJ databases">
        <title>The genomes of 5 underutilized Papilionoideae crops provide insights into root nodulation and disease resistance.</title>
        <authorList>
            <person name="Yuan L."/>
        </authorList>
    </citation>
    <scope>NUCLEOTIDE SEQUENCE [LARGE SCALE GENOMIC DNA]</scope>
    <source>
        <strain evidence="1">LY-2023</strain>
        <tissue evidence="1">Leaf</tissue>
    </source>
</reference>
<evidence type="ECO:0000313" key="2">
    <source>
        <dbReference type="Proteomes" id="UP001359559"/>
    </source>
</evidence>
<sequence length="81" mass="9506">MLHFFFGKTKCCILTDQLELRNKFCPSTWHHPMDNHNKPYSTKTNPQIKYCTQSNISFTIILTQKHFPTHPSSLSFTVLHP</sequence>